<evidence type="ECO:0000313" key="10">
    <source>
        <dbReference type="EMBL" id="EQD44344.1"/>
    </source>
</evidence>
<dbReference type="PANTHER" id="PTHR11953">
    <property type="entry name" value="EXOSOME COMPLEX COMPONENT"/>
    <property type="match status" value="1"/>
</dbReference>
<dbReference type="GO" id="GO:0003723">
    <property type="term" value="F:RNA binding"/>
    <property type="evidence" value="ECO:0007669"/>
    <property type="project" value="TreeGrafter"/>
</dbReference>
<evidence type="ECO:0000256" key="5">
    <source>
        <dbReference type="ARBA" id="ARBA00022801"/>
    </source>
</evidence>
<evidence type="ECO:0000259" key="8">
    <source>
        <dbReference type="Pfam" id="PF01138"/>
    </source>
</evidence>
<evidence type="ECO:0000256" key="2">
    <source>
        <dbReference type="ARBA" id="ARBA00006678"/>
    </source>
</evidence>
<evidence type="ECO:0000256" key="6">
    <source>
        <dbReference type="ARBA" id="ARBA00022835"/>
    </source>
</evidence>
<dbReference type="InterPro" id="IPR015847">
    <property type="entry name" value="ExoRNase_PH_dom2"/>
</dbReference>
<dbReference type="InterPro" id="IPR020568">
    <property type="entry name" value="Ribosomal_Su5_D2-typ_SF"/>
</dbReference>
<dbReference type="PANTHER" id="PTHR11953:SF0">
    <property type="entry name" value="EXOSOME COMPLEX COMPONENT RRP41"/>
    <property type="match status" value="1"/>
</dbReference>
<feature type="domain" description="Exoribonuclease phosphorolytic" evidence="9">
    <location>
        <begin position="149"/>
        <end position="210"/>
    </location>
</feature>
<reference evidence="10" key="1">
    <citation type="submission" date="2013-08" db="EMBL/GenBank/DDBJ databases">
        <authorList>
            <person name="Mendez C."/>
            <person name="Richter M."/>
            <person name="Ferrer M."/>
            <person name="Sanchez J."/>
        </authorList>
    </citation>
    <scope>NUCLEOTIDE SEQUENCE</scope>
</reference>
<dbReference type="EMBL" id="AUZZ01006959">
    <property type="protein sequence ID" value="EQD44344.1"/>
    <property type="molecule type" value="Genomic_DNA"/>
</dbReference>
<reference evidence="10" key="2">
    <citation type="journal article" date="2014" name="ISME J.">
        <title>Microbial stratification in low pH oxic and suboxic macroscopic growths along an acid mine drainage.</title>
        <authorList>
            <person name="Mendez-Garcia C."/>
            <person name="Mesa V."/>
            <person name="Sprenger R.R."/>
            <person name="Richter M."/>
            <person name="Diez M.S."/>
            <person name="Solano J."/>
            <person name="Bargiela R."/>
            <person name="Golyshina O.V."/>
            <person name="Manteca A."/>
            <person name="Ramos J.L."/>
            <person name="Gallego J.R."/>
            <person name="Llorente I."/>
            <person name="Martins Dos Santos V.A."/>
            <person name="Jensen O.N."/>
            <person name="Pelaez A.I."/>
            <person name="Sanchez J."/>
            <person name="Ferrer M."/>
        </authorList>
    </citation>
    <scope>NUCLEOTIDE SEQUENCE</scope>
</reference>
<accession>T1AUH6</accession>
<dbReference type="InterPro" id="IPR050080">
    <property type="entry name" value="RNase_PH"/>
</dbReference>
<dbReference type="InterPro" id="IPR011807">
    <property type="entry name" value="Rrp41"/>
</dbReference>
<dbReference type="SUPFAM" id="SSF55666">
    <property type="entry name" value="Ribonuclease PH domain 2-like"/>
    <property type="match status" value="1"/>
</dbReference>
<sequence>ELLKDGKRLDGRAFDELRPLSIEAGILKNASGSAYLKWGNNRVLAAVYGPKEATPKHFSDPSKAIVKCRYAMAPFSSLEDHGRSGPNRRSTEISKVAREAFENVILLNEYPGGEIDIFMEILQSDGGTRAAGITAASVALANAGIHMKDMIYAVSAGRIGEHIVLDVNMLEDNYSDADMPMAISPRNDGILLLQMDGGLTKQQHREAVDMVLRAGKIIQAEQRAALQRCYESVSKNE</sequence>
<evidence type="ECO:0000259" key="9">
    <source>
        <dbReference type="Pfam" id="PF03725"/>
    </source>
</evidence>
<evidence type="ECO:0000256" key="1">
    <source>
        <dbReference type="ARBA" id="ARBA00004496"/>
    </source>
</evidence>
<evidence type="ECO:0000256" key="7">
    <source>
        <dbReference type="ARBA" id="ARBA00022839"/>
    </source>
</evidence>
<dbReference type="AlphaFoldDB" id="T1AUH6"/>
<keyword evidence="4" id="KW-0540">Nuclease</keyword>
<comment type="caution">
    <text evidence="10">The sequence shown here is derived from an EMBL/GenBank/DDBJ whole genome shotgun (WGS) entry which is preliminary data.</text>
</comment>
<dbReference type="CDD" id="cd11366">
    <property type="entry name" value="RNase_PH_archRRP41"/>
    <property type="match status" value="1"/>
</dbReference>
<dbReference type="Pfam" id="PF01138">
    <property type="entry name" value="RNase_PH"/>
    <property type="match status" value="1"/>
</dbReference>
<dbReference type="GO" id="GO:0016075">
    <property type="term" value="P:rRNA catabolic process"/>
    <property type="evidence" value="ECO:0007669"/>
    <property type="project" value="TreeGrafter"/>
</dbReference>
<dbReference type="GO" id="GO:0071027">
    <property type="term" value="P:nuclear RNA surveillance"/>
    <property type="evidence" value="ECO:0007669"/>
    <property type="project" value="UniProtKB-ARBA"/>
</dbReference>
<dbReference type="SUPFAM" id="SSF54211">
    <property type="entry name" value="Ribosomal protein S5 domain 2-like"/>
    <property type="match status" value="1"/>
</dbReference>
<name>T1AUH6_9ZZZZ</name>
<protein>
    <submittedName>
        <fullName evidence="10">Exosome complex exonuclease 1</fullName>
    </submittedName>
</protein>
<dbReference type="GO" id="GO:0016896">
    <property type="term" value="F:RNA exonuclease activity, producing 5'-phosphomonoesters"/>
    <property type="evidence" value="ECO:0007669"/>
    <property type="project" value="InterPro"/>
</dbReference>
<dbReference type="InterPro" id="IPR001247">
    <property type="entry name" value="ExoRNase_PH_dom1"/>
</dbReference>
<comment type="similarity">
    <text evidence="2">Belongs to the RNase PH family.</text>
</comment>
<evidence type="ECO:0000256" key="4">
    <source>
        <dbReference type="ARBA" id="ARBA00022722"/>
    </source>
</evidence>
<feature type="domain" description="Exoribonuclease phosphorolytic" evidence="8">
    <location>
        <begin position="16"/>
        <end position="145"/>
    </location>
</feature>
<evidence type="ECO:0000256" key="3">
    <source>
        <dbReference type="ARBA" id="ARBA00022490"/>
    </source>
</evidence>
<dbReference type="GO" id="GO:0000177">
    <property type="term" value="C:cytoplasmic exosome (RNase complex)"/>
    <property type="evidence" value="ECO:0007669"/>
    <property type="project" value="TreeGrafter"/>
</dbReference>
<feature type="non-terminal residue" evidence="10">
    <location>
        <position position="1"/>
    </location>
</feature>
<dbReference type="Pfam" id="PF03725">
    <property type="entry name" value="RNase_PH_C"/>
    <property type="match status" value="1"/>
</dbReference>
<comment type="subcellular location">
    <subcellularLocation>
        <location evidence="1">Cytoplasm</location>
    </subcellularLocation>
</comment>
<organism evidence="10">
    <name type="scientific">mine drainage metagenome</name>
    <dbReference type="NCBI Taxonomy" id="410659"/>
    <lineage>
        <taxon>unclassified sequences</taxon>
        <taxon>metagenomes</taxon>
        <taxon>ecological metagenomes</taxon>
    </lineage>
</organism>
<dbReference type="FunFam" id="3.30.230.70:FF:000004">
    <property type="entry name" value="Exosome complex component Rrp41"/>
    <property type="match status" value="1"/>
</dbReference>
<gene>
    <name evidence="10" type="ORF">B2A_09634</name>
</gene>
<keyword evidence="5" id="KW-0378">Hydrolase</keyword>
<dbReference type="GO" id="GO:0031981">
    <property type="term" value="C:nuclear lumen"/>
    <property type="evidence" value="ECO:0007669"/>
    <property type="project" value="UniProtKB-ARBA"/>
</dbReference>
<dbReference type="InterPro" id="IPR027408">
    <property type="entry name" value="PNPase/RNase_PH_dom_sf"/>
</dbReference>
<keyword evidence="7 10" id="KW-0269">Exonuclease</keyword>
<keyword evidence="3" id="KW-0963">Cytoplasm</keyword>
<dbReference type="InterPro" id="IPR036345">
    <property type="entry name" value="ExoRNase_PH_dom2_sf"/>
</dbReference>
<dbReference type="GO" id="GO:0000956">
    <property type="term" value="P:nuclear-transcribed mRNA catabolic process"/>
    <property type="evidence" value="ECO:0007669"/>
    <property type="project" value="UniProtKB-ARBA"/>
</dbReference>
<dbReference type="Gene3D" id="3.30.230.70">
    <property type="entry name" value="GHMP Kinase, N-terminal domain"/>
    <property type="match status" value="1"/>
</dbReference>
<keyword evidence="6" id="KW-0271">Exosome</keyword>
<proteinExistence type="inferred from homology"/>
<dbReference type="GO" id="GO:0010467">
    <property type="term" value="P:gene expression"/>
    <property type="evidence" value="ECO:0007669"/>
    <property type="project" value="UniProtKB-ARBA"/>
</dbReference>